<reference evidence="2" key="1">
    <citation type="submission" date="2019-02" db="EMBL/GenBank/DDBJ databases">
        <title>Genome sequencing of the rare red list fungi Bondarzewia mesenterica.</title>
        <authorList>
            <person name="Buettner E."/>
            <person name="Kellner H."/>
        </authorList>
    </citation>
    <scope>NUCLEOTIDE SEQUENCE [LARGE SCALE GENOMIC DNA]</scope>
    <source>
        <strain evidence="2">DSM 108281</strain>
    </source>
</reference>
<evidence type="ECO:0000256" key="1">
    <source>
        <dbReference type="SAM" id="MobiDB-lite"/>
    </source>
</evidence>
<proteinExistence type="predicted"/>
<keyword evidence="3" id="KW-1185">Reference proteome</keyword>
<feature type="compositionally biased region" description="Polar residues" evidence="1">
    <location>
        <begin position="201"/>
        <end position="211"/>
    </location>
</feature>
<gene>
    <name evidence="2" type="ORF">EW146_g1376</name>
</gene>
<protein>
    <submittedName>
        <fullName evidence="2">Uncharacterized protein</fullName>
    </submittedName>
</protein>
<dbReference type="PANTHER" id="PTHR38644">
    <property type="entry name" value="EXPRESSED PROTEIN"/>
    <property type="match status" value="1"/>
</dbReference>
<accession>A0A4V3XG32</accession>
<dbReference type="OrthoDB" id="5319015at2759"/>
<evidence type="ECO:0000313" key="3">
    <source>
        <dbReference type="Proteomes" id="UP000310158"/>
    </source>
</evidence>
<name>A0A4V3XG32_9AGAM</name>
<sequence length="660" mass="69990">MRGCLQRASFVHHPSIIHRRPGGCNPFRHICLSAVRCGPALSPASSHSLTSSPFLPPLPSATSSRHTASQSSPTLPSQRLQNAHIITALHTTRALLPSILLPDSPELLFWNSLLLNTSQELAGVSTLLPESESGKIKVVVYAVDEFACADALVEALLEHPFASDAEIEGVCGRWKGRTSTEKLDIQYGKSPPTPSTRPENKSSQEVTPPQSDTVYVSSPFLNSFPAPIHLTELRPSPSQSSFHQPTSPSVDHLQALFSADIPIIVVNSLTTPLSSLFPPARPSSSQATIFPYAFPAHALIVLTAPSPTVLSPALHKTLTSHLHTFDIQNGAHSSDRVFLVDPARAVHALHSLRSSPSNPSNVQRYQDDTLGSGISEFVCAFKSLLPQLSPSTPPADFISYTHANKASALLQAALSTLRGALTKAESELHLASRSVRALQGAVADARVTAQAGVLGSGSERVGGDEAALTGYVKVGSGTDVATNAMDKAQEDVKQVMDTLSWWHVLWRADEVGWTVKQAVRSAWAGELERAILPAYSTLPAIQAQLAAQTRSHLAALPPALHSALLTNSLAQLTASPSYPVSPTTMLGPLTQRREILDDGPTAYLARAAQALVLRVGGSTLGGAGTAVLGSRGAGVQVGSRGLALWRCSRRLGQGRVSGCW</sequence>
<dbReference type="AlphaFoldDB" id="A0A4V3XG32"/>
<dbReference type="EMBL" id="SGPL01000034">
    <property type="protein sequence ID" value="THH19843.1"/>
    <property type="molecule type" value="Genomic_DNA"/>
</dbReference>
<feature type="region of interest" description="Disordered" evidence="1">
    <location>
        <begin position="182"/>
        <end position="211"/>
    </location>
</feature>
<dbReference type="PANTHER" id="PTHR38644:SF1">
    <property type="entry name" value="EXPRESSED PROTEIN"/>
    <property type="match status" value="1"/>
</dbReference>
<dbReference type="Proteomes" id="UP000310158">
    <property type="component" value="Unassembled WGS sequence"/>
</dbReference>
<comment type="caution">
    <text evidence="2">The sequence shown here is derived from an EMBL/GenBank/DDBJ whole genome shotgun (WGS) entry which is preliminary data.</text>
</comment>
<evidence type="ECO:0000313" key="2">
    <source>
        <dbReference type="EMBL" id="THH19843.1"/>
    </source>
</evidence>
<organism evidence="2 3">
    <name type="scientific">Bondarzewia mesenterica</name>
    <dbReference type="NCBI Taxonomy" id="1095465"/>
    <lineage>
        <taxon>Eukaryota</taxon>
        <taxon>Fungi</taxon>
        <taxon>Dikarya</taxon>
        <taxon>Basidiomycota</taxon>
        <taxon>Agaricomycotina</taxon>
        <taxon>Agaricomycetes</taxon>
        <taxon>Russulales</taxon>
        <taxon>Bondarzewiaceae</taxon>
        <taxon>Bondarzewia</taxon>
    </lineage>
</organism>